<dbReference type="AlphaFoldDB" id="A0A1W2A5A0"/>
<keyword evidence="2" id="KW-1185">Reference proteome</keyword>
<protein>
    <submittedName>
        <fullName evidence="1">Uncharacterized protein</fullName>
    </submittedName>
</protein>
<organism evidence="1 2">
    <name type="scientific">Cellulophaga tyrosinoxydans</name>
    <dbReference type="NCBI Taxonomy" id="504486"/>
    <lineage>
        <taxon>Bacteria</taxon>
        <taxon>Pseudomonadati</taxon>
        <taxon>Bacteroidota</taxon>
        <taxon>Flavobacteriia</taxon>
        <taxon>Flavobacteriales</taxon>
        <taxon>Flavobacteriaceae</taxon>
        <taxon>Cellulophaga</taxon>
    </lineage>
</organism>
<gene>
    <name evidence="1" type="ORF">SAMN05660703_1817</name>
</gene>
<dbReference type="EMBL" id="FWXO01000002">
    <property type="protein sequence ID" value="SMC55601.1"/>
    <property type="molecule type" value="Genomic_DNA"/>
</dbReference>
<accession>A0A1W2A5A0</accession>
<dbReference type="STRING" id="504486.SAMN05660703_1817"/>
<name>A0A1W2A5A0_9FLAO</name>
<dbReference type="Proteomes" id="UP000192360">
    <property type="component" value="Unassembled WGS sequence"/>
</dbReference>
<reference evidence="1 2" key="1">
    <citation type="submission" date="2017-04" db="EMBL/GenBank/DDBJ databases">
        <authorList>
            <person name="Afonso C.L."/>
            <person name="Miller P.J."/>
            <person name="Scott M.A."/>
            <person name="Spackman E."/>
            <person name="Goraichik I."/>
            <person name="Dimitrov K.M."/>
            <person name="Suarez D.L."/>
            <person name="Swayne D.E."/>
        </authorList>
    </citation>
    <scope>NUCLEOTIDE SEQUENCE [LARGE SCALE GENOMIC DNA]</scope>
    <source>
        <strain evidence="1 2">DSM 21164</strain>
    </source>
</reference>
<evidence type="ECO:0000313" key="1">
    <source>
        <dbReference type="EMBL" id="SMC55601.1"/>
    </source>
</evidence>
<sequence>MHVYAKMDEYVADYPKGVVVLLVIVVSQAIKNVEKLILQSIIRSLYLLKICSNVVFLISLSNDF</sequence>
<proteinExistence type="predicted"/>
<evidence type="ECO:0000313" key="2">
    <source>
        <dbReference type="Proteomes" id="UP000192360"/>
    </source>
</evidence>